<keyword evidence="11" id="KW-1185">Reference proteome</keyword>
<keyword evidence="4 8" id="KW-0479">Metal-binding</keyword>
<dbReference type="GO" id="GO:0004497">
    <property type="term" value="F:monooxygenase activity"/>
    <property type="evidence" value="ECO:0007669"/>
    <property type="project" value="UniProtKB-KW"/>
</dbReference>
<comment type="similarity">
    <text evidence="2 9">Belongs to the cytochrome P450 family.</text>
</comment>
<evidence type="ECO:0000256" key="1">
    <source>
        <dbReference type="ARBA" id="ARBA00001971"/>
    </source>
</evidence>
<comment type="cofactor">
    <cofactor evidence="1 8">
        <name>heme</name>
        <dbReference type="ChEBI" id="CHEBI:30413"/>
    </cofactor>
</comment>
<dbReference type="InterPro" id="IPR017972">
    <property type="entry name" value="Cyt_P450_CS"/>
</dbReference>
<dbReference type="EMBL" id="CATQJL010000223">
    <property type="protein sequence ID" value="CAJ0599878.1"/>
    <property type="molecule type" value="Genomic_DNA"/>
</dbReference>
<evidence type="ECO:0000256" key="8">
    <source>
        <dbReference type="PIRSR" id="PIRSR602401-1"/>
    </source>
</evidence>
<dbReference type="PRINTS" id="PR00463">
    <property type="entry name" value="EP450I"/>
</dbReference>
<dbReference type="InterPro" id="IPR002401">
    <property type="entry name" value="Cyt_P450_E_grp-I"/>
</dbReference>
<dbReference type="PANTHER" id="PTHR24292:SF102">
    <property type="entry name" value="CYTOCHROME P450 FAMILY-RELATED"/>
    <property type="match status" value="1"/>
</dbReference>
<feature type="binding site" description="axial binding residue" evidence="8">
    <location>
        <position position="455"/>
    </location>
    <ligand>
        <name>heme</name>
        <dbReference type="ChEBI" id="CHEBI:30413"/>
    </ligand>
    <ligandPart>
        <name>Fe</name>
        <dbReference type="ChEBI" id="CHEBI:18248"/>
    </ligandPart>
</feature>
<name>A0AA36GX07_CYLNA</name>
<keyword evidence="5 9" id="KW-0560">Oxidoreductase</keyword>
<evidence type="ECO:0000256" key="6">
    <source>
        <dbReference type="ARBA" id="ARBA00023004"/>
    </source>
</evidence>
<evidence type="ECO:0000256" key="5">
    <source>
        <dbReference type="ARBA" id="ARBA00023002"/>
    </source>
</evidence>
<organism evidence="10 11">
    <name type="scientific">Cylicocyclus nassatus</name>
    <name type="common">Nematode worm</name>
    <dbReference type="NCBI Taxonomy" id="53992"/>
    <lineage>
        <taxon>Eukaryota</taxon>
        <taxon>Metazoa</taxon>
        <taxon>Ecdysozoa</taxon>
        <taxon>Nematoda</taxon>
        <taxon>Chromadorea</taxon>
        <taxon>Rhabditida</taxon>
        <taxon>Rhabditina</taxon>
        <taxon>Rhabditomorpha</taxon>
        <taxon>Strongyloidea</taxon>
        <taxon>Strongylidae</taxon>
        <taxon>Cylicocyclus</taxon>
    </lineage>
</organism>
<dbReference type="Gene3D" id="1.10.630.10">
    <property type="entry name" value="Cytochrome P450"/>
    <property type="match status" value="1"/>
</dbReference>
<dbReference type="InterPro" id="IPR036396">
    <property type="entry name" value="Cyt_P450_sf"/>
</dbReference>
<keyword evidence="6 8" id="KW-0408">Iron</keyword>
<reference evidence="10" key="1">
    <citation type="submission" date="2023-07" db="EMBL/GenBank/DDBJ databases">
        <authorList>
            <consortium name="CYATHOMIX"/>
        </authorList>
    </citation>
    <scope>NUCLEOTIDE SEQUENCE</scope>
    <source>
        <strain evidence="10">N/A</strain>
    </source>
</reference>
<keyword evidence="3 8" id="KW-0349">Heme</keyword>
<accession>A0AA36GX07</accession>
<evidence type="ECO:0000313" key="11">
    <source>
        <dbReference type="Proteomes" id="UP001176961"/>
    </source>
</evidence>
<dbReference type="SUPFAM" id="SSF48264">
    <property type="entry name" value="Cytochrome P450"/>
    <property type="match status" value="1"/>
</dbReference>
<dbReference type="FunFam" id="1.10.630.10:FF:000182">
    <property type="entry name" value="Cytochrome P450 3A4"/>
    <property type="match status" value="1"/>
</dbReference>
<gene>
    <name evidence="10" type="ORF">CYNAS_LOCUS11861</name>
</gene>
<evidence type="ECO:0000256" key="7">
    <source>
        <dbReference type="ARBA" id="ARBA00023033"/>
    </source>
</evidence>
<dbReference type="GO" id="GO:0020037">
    <property type="term" value="F:heme binding"/>
    <property type="evidence" value="ECO:0007669"/>
    <property type="project" value="InterPro"/>
</dbReference>
<evidence type="ECO:0000256" key="2">
    <source>
        <dbReference type="ARBA" id="ARBA00010617"/>
    </source>
</evidence>
<sequence>MILLLTLLSTLVVAIVSYYRWHLGYWKRRGIPGPPGTIFIGNMHSLTDRMRPLGLVLRDWTKEYGKVYGIQEGLRNTLVISDVNMIRELFMQKFEYFYGRKNSALVGDVENDPRVSIFEAQGARWKRLRAISSTAFSAASLKKVRPTVEDSVLNLIKLLDEHAEQEAFDIHQFYKEFTIDVIYRIALGQQGSQMFKDDKMARVDAIFQRSGRQPVFYLASIWPSIGPILRKIYSASAKLRQSPIPLLFAPIYKAVNERIQLRESQSDTSESKEITDYIDLFLDARAEQNFDNRSDFSKNLHVEKQLTREEIVAQCFTFLVAGFDTTANSLAYATYLLSKHPEAQKHLQEEIDQYCNDTISYESLAAMKYLDCVMKEGLRMYPLANFANSRCCMKSTTLGDVKIEKGTYVIADTFTLHYDPEIWGDDANEFRPERWMDSNRPVAAWISFGLGPRQCIGMRLAYMEEKLVLAHLLKRYDILPAEDKLTLMGSVTISPKSVKVYLKRREQNS</sequence>
<evidence type="ECO:0000313" key="10">
    <source>
        <dbReference type="EMBL" id="CAJ0599878.1"/>
    </source>
</evidence>
<dbReference type="Pfam" id="PF00067">
    <property type="entry name" value="p450"/>
    <property type="match status" value="1"/>
</dbReference>
<evidence type="ECO:0000256" key="9">
    <source>
        <dbReference type="RuleBase" id="RU000461"/>
    </source>
</evidence>
<proteinExistence type="inferred from homology"/>
<dbReference type="InterPro" id="IPR001128">
    <property type="entry name" value="Cyt_P450"/>
</dbReference>
<dbReference type="CDD" id="cd11055">
    <property type="entry name" value="CYP3A-like"/>
    <property type="match status" value="1"/>
</dbReference>
<dbReference type="GO" id="GO:0016705">
    <property type="term" value="F:oxidoreductase activity, acting on paired donors, with incorporation or reduction of molecular oxygen"/>
    <property type="evidence" value="ECO:0007669"/>
    <property type="project" value="InterPro"/>
</dbReference>
<dbReference type="PRINTS" id="PR00385">
    <property type="entry name" value="P450"/>
</dbReference>
<dbReference type="Proteomes" id="UP001176961">
    <property type="component" value="Unassembled WGS sequence"/>
</dbReference>
<keyword evidence="7 9" id="KW-0503">Monooxygenase</keyword>
<dbReference type="AlphaFoldDB" id="A0AA36GX07"/>
<protein>
    <submittedName>
        <fullName evidence="10">Uncharacterized protein</fullName>
    </submittedName>
</protein>
<comment type="caution">
    <text evidence="10">The sequence shown here is derived from an EMBL/GenBank/DDBJ whole genome shotgun (WGS) entry which is preliminary data.</text>
</comment>
<dbReference type="InterPro" id="IPR050476">
    <property type="entry name" value="Insect_CytP450_Detox"/>
</dbReference>
<dbReference type="GO" id="GO:0005506">
    <property type="term" value="F:iron ion binding"/>
    <property type="evidence" value="ECO:0007669"/>
    <property type="project" value="InterPro"/>
</dbReference>
<evidence type="ECO:0000256" key="3">
    <source>
        <dbReference type="ARBA" id="ARBA00022617"/>
    </source>
</evidence>
<dbReference type="PROSITE" id="PS00086">
    <property type="entry name" value="CYTOCHROME_P450"/>
    <property type="match status" value="1"/>
</dbReference>
<evidence type="ECO:0000256" key="4">
    <source>
        <dbReference type="ARBA" id="ARBA00022723"/>
    </source>
</evidence>
<dbReference type="PANTHER" id="PTHR24292">
    <property type="entry name" value="CYTOCHROME P450"/>
    <property type="match status" value="1"/>
</dbReference>